<reference evidence="2" key="1">
    <citation type="submission" date="2018-08" db="EMBL/GenBank/DDBJ databases">
        <authorList>
            <person name="Guldener U."/>
        </authorList>
    </citation>
    <scope>NUCLEOTIDE SEQUENCE</scope>
    <source>
        <strain evidence="2">UB2</strain>
    </source>
</reference>
<protein>
    <recommendedName>
        <fullName evidence="1">Glycosyl hydrolase family 13 catalytic domain-containing protein</fullName>
    </recommendedName>
</protein>
<accession>A0A8H8QII0</accession>
<dbReference type="Proteomes" id="UP000658997">
    <property type="component" value="Unassembled WGS sequence"/>
</dbReference>
<dbReference type="AlphaFoldDB" id="A0A8H8QII0"/>
<dbReference type="EMBL" id="ULHB01000013">
    <property type="protein sequence ID" value="SYW75992.1"/>
    <property type="molecule type" value="Genomic_DNA"/>
</dbReference>
<dbReference type="GO" id="GO:0005975">
    <property type="term" value="P:carbohydrate metabolic process"/>
    <property type="evidence" value="ECO:0007669"/>
    <property type="project" value="InterPro"/>
</dbReference>
<proteinExistence type="predicted"/>
<dbReference type="InterPro" id="IPR017853">
    <property type="entry name" value="GH"/>
</dbReference>
<gene>
    <name evidence="2" type="ORF">UBRO2_01147</name>
</gene>
<feature type="domain" description="Glycosyl hydrolase family 13 catalytic" evidence="1">
    <location>
        <begin position="70"/>
        <end position="184"/>
    </location>
</feature>
<dbReference type="SUPFAM" id="SSF51445">
    <property type="entry name" value="(Trans)glycosidases"/>
    <property type="match status" value="1"/>
</dbReference>
<dbReference type="Pfam" id="PF00128">
    <property type="entry name" value="Alpha-amylase"/>
    <property type="match status" value="1"/>
</dbReference>
<evidence type="ECO:0000313" key="2">
    <source>
        <dbReference type="EMBL" id="SYW75992.1"/>
    </source>
</evidence>
<organism evidence="2 3">
    <name type="scientific">Ustilago bromivora</name>
    <dbReference type="NCBI Taxonomy" id="307758"/>
    <lineage>
        <taxon>Eukaryota</taxon>
        <taxon>Fungi</taxon>
        <taxon>Dikarya</taxon>
        <taxon>Basidiomycota</taxon>
        <taxon>Ustilaginomycotina</taxon>
        <taxon>Ustilaginomycetes</taxon>
        <taxon>Ustilaginales</taxon>
        <taxon>Ustilaginaceae</taxon>
        <taxon>Ustilago</taxon>
    </lineage>
</organism>
<keyword evidence="3" id="KW-1185">Reference proteome</keyword>
<sequence length="203" mass="22840">MDFADTRITDPNEEWQIGDSVLRKGPSTCRRWEPSLQSTASTPDINDVVRYISASRNKLSQIFQFDIFKLGQNHDLPRAVNKCASEKPEFLSASAKLWALTKVGLTGTLYIYQGQEIGMTNLPTSWSHEDDIAINYYRDAVTRSGGDEKVLKKTLLGINKEGRDNACTPVQWSAESDGGFSTDPKRIPCKLGPWEGRMYIYQP</sequence>
<name>A0A8H8QII0_9BASI</name>
<evidence type="ECO:0000313" key="3">
    <source>
        <dbReference type="Proteomes" id="UP000658997"/>
    </source>
</evidence>
<comment type="caution">
    <text evidence="2">The sequence shown here is derived from an EMBL/GenBank/DDBJ whole genome shotgun (WGS) entry which is preliminary data.</text>
</comment>
<dbReference type="InterPro" id="IPR006047">
    <property type="entry name" value="GH13_cat_dom"/>
</dbReference>
<evidence type="ECO:0000259" key="1">
    <source>
        <dbReference type="Pfam" id="PF00128"/>
    </source>
</evidence>
<dbReference type="Gene3D" id="3.20.20.80">
    <property type="entry name" value="Glycosidases"/>
    <property type="match status" value="1"/>
</dbReference>